<proteinExistence type="predicted"/>
<organism evidence="1 2">
    <name type="scientific">candidate division WWE3 bacterium RIFCSPLOWO2_01_FULL_42_11</name>
    <dbReference type="NCBI Taxonomy" id="1802627"/>
    <lineage>
        <taxon>Bacteria</taxon>
        <taxon>Katanobacteria</taxon>
    </lineage>
</organism>
<dbReference type="Proteomes" id="UP000178964">
    <property type="component" value="Unassembled WGS sequence"/>
</dbReference>
<gene>
    <name evidence="1" type="ORF">A3A70_02955</name>
</gene>
<comment type="caution">
    <text evidence="1">The sequence shown here is derived from an EMBL/GenBank/DDBJ whole genome shotgun (WGS) entry which is preliminary data.</text>
</comment>
<evidence type="ECO:0008006" key="3">
    <source>
        <dbReference type="Google" id="ProtNLM"/>
    </source>
</evidence>
<evidence type="ECO:0000313" key="2">
    <source>
        <dbReference type="Proteomes" id="UP000178964"/>
    </source>
</evidence>
<dbReference type="EMBL" id="MEVK01000021">
    <property type="protein sequence ID" value="OGC59186.1"/>
    <property type="molecule type" value="Genomic_DNA"/>
</dbReference>
<name>A0A1F4VPR9_UNCKA</name>
<evidence type="ECO:0000313" key="1">
    <source>
        <dbReference type="EMBL" id="OGC59186.1"/>
    </source>
</evidence>
<dbReference type="STRING" id="1802627.A3A70_02955"/>
<dbReference type="AlphaFoldDB" id="A0A1F4VPR9"/>
<sequence length="285" mass="32960">MENGEVKNAILKTLAYRETFSYPMTFYQTYNLLISDQKVGHNQFKDCLLELLEARRVTFDGNYFHLGTLDIRERIRNEAFSESLMGSAKLAAQMLAKIPFIRLVCVTGAVSAGNAKENDDIDIMVVSSRGRLWLTRFLTVLLLKKKKMYRRDGDEKRKICPNIFIDEENLGWGGGSNIYTAHEIILAKPVFDRGGYYFKFLKANTWIKNHFANFVFGETPRIPARKPSAFMFYPVEKMLMLSQLLYMRRKKTTEVTTSKVIHFKRTDHTDAVIAAYYQRCKVLGI</sequence>
<protein>
    <recommendedName>
        <fullName evidence="3">Polymerase nucleotidyl transferase domain-containing protein</fullName>
    </recommendedName>
</protein>
<reference evidence="1 2" key="1">
    <citation type="journal article" date="2016" name="Nat. Commun.">
        <title>Thousands of microbial genomes shed light on interconnected biogeochemical processes in an aquifer system.</title>
        <authorList>
            <person name="Anantharaman K."/>
            <person name="Brown C.T."/>
            <person name="Hug L.A."/>
            <person name="Sharon I."/>
            <person name="Castelle C.J."/>
            <person name="Probst A.J."/>
            <person name="Thomas B.C."/>
            <person name="Singh A."/>
            <person name="Wilkins M.J."/>
            <person name="Karaoz U."/>
            <person name="Brodie E.L."/>
            <person name="Williams K.H."/>
            <person name="Hubbard S.S."/>
            <person name="Banfield J.F."/>
        </authorList>
    </citation>
    <scope>NUCLEOTIDE SEQUENCE [LARGE SCALE GENOMIC DNA]</scope>
</reference>
<accession>A0A1F4VPR9</accession>